<comment type="caution">
    <text evidence="1">The sequence shown here is derived from an EMBL/GenBank/DDBJ whole genome shotgun (WGS) entry which is preliminary data.</text>
</comment>
<gene>
    <name evidence="1" type="ORF">MHBO_004639</name>
</gene>
<sequence>MIMIGKLPNSGGGVGGNIAPNKNKKRSFISLRAEDRLSIDMRLCISKICPATPPLRIKCSSSKITENQLMSKSQIAN</sequence>
<dbReference type="Proteomes" id="UP001439008">
    <property type="component" value="Unassembled WGS sequence"/>
</dbReference>
<dbReference type="EMBL" id="JBDODL010004665">
    <property type="protein sequence ID" value="MES1923099.1"/>
    <property type="molecule type" value="Genomic_DNA"/>
</dbReference>
<keyword evidence="2" id="KW-1185">Reference proteome</keyword>
<accession>A0ABV2AUF3</accession>
<name>A0ABV2AUF3_9EUKA</name>
<reference evidence="1 2" key="1">
    <citation type="journal article" date="2024" name="BMC Biol.">
        <title>Comparative genomics of Ascetosporea gives new insight into the evolutionary basis for animal parasitism in Rhizaria.</title>
        <authorList>
            <person name="Hiltunen Thoren M."/>
            <person name="Onut-Brannstrom I."/>
            <person name="Alfjorden A."/>
            <person name="Peckova H."/>
            <person name="Swords F."/>
            <person name="Hooper C."/>
            <person name="Holzer A.S."/>
            <person name="Bass D."/>
            <person name="Burki F."/>
        </authorList>
    </citation>
    <scope>NUCLEOTIDE SEQUENCE [LARGE SCALE GENOMIC DNA]</scope>
    <source>
        <strain evidence="1">20-A016</strain>
    </source>
</reference>
<evidence type="ECO:0000313" key="2">
    <source>
        <dbReference type="Proteomes" id="UP001439008"/>
    </source>
</evidence>
<evidence type="ECO:0000313" key="1">
    <source>
        <dbReference type="EMBL" id="MES1923099.1"/>
    </source>
</evidence>
<proteinExistence type="predicted"/>
<organism evidence="1 2">
    <name type="scientific">Bonamia ostreae</name>
    <dbReference type="NCBI Taxonomy" id="126728"/>
    <lineage>
        <taxon>Eukaryota</taxon>
        <taxon>Sar</taxon>
        <taxon>Rhizaria</taxon>
        <taxon>Endomyxa</taxon>
        <taxon>Ascetosporea</taxon>
        <taxon>Haplosporida</taxon>
        <taxon>Bonamia</taxon>
    </lineage>
</organism>
<protein>
    <submittedName>
        <fullName evidence="1">Uncharacterized protein</fullName>
    </submittedName>
</protein>